<accession>W9R230</accession>
<reference evidence="3" key="1">
    <citation type="submission" date="2013-01" db="EMBL/GenBank/DDBJ databases">
        <title>Draft Genome Sequence of a Mulberry Tree, Morus notabilis C.K. Schneid.</title>
        <authorList>
            <person name="He N."/>
            <person name="Zhao S."/>
        </authorList>
    </citation>
    <scope>NUCLEOTIDE SEQUENCE</scope>
</reference>
<protein>
    <submittedName>
        <fullName evidence="2">Uncharacterized protein</fullName>
    </submittedName>
</protein>
<feature type="region of interest" description="Disordered" evidence="1">
    <location>
        <begin position="188"/>
        <end position="214"/>
    </location>
</feature>
<gene>
    <name evidence="2" type="ORF">L484_024628</name>
</gene>
<dbReference type="Proteomes" id="UP000030645">
    <property type="component" value="Unassembled WGS sequence"/>
</dbReference>
<dbReference type="AlphaFoldDB" id="W9R230"/>
<evidence type="ECO:0000313" key="2">
    <source>
        <dbReference type="EMBL" id="EXB52078.1"/>
    </source>
</evidence>
<evidence type="ECO:0000313" key="3">
    <source>
        <dbReference type="Proteomes" id="UP000030645"/>
    </source>
</evidence>
<sequence length="236" mass="26444">MPIRDFQNYLEDNLPQNQGLTESQRTLISPVNPESSESFQIKFPWERVFSQQSGLGDNGLLVKINEPNGKELKKAHVITVNDEDKANNSVSKRDVVSPNTFSEIEMLNASRFKEAFTFTIGSSAEGDRRNPKKSTRPRKGGRKEEPAASGIASKRKKIDEADGTKSERYGEFLKICLILWAGKWRRAVDSPTKPNGSDELECSGTGESPCTQESTESNIACPRRWFLLVYQSIPKT</sequence>
<feature type="compositionally biased region" description="Polar residues" evidence="1">
    <location>
        <begin position="205"/>
        <end position="214"/>
    </location>
</feature>
<proteinExistence type="predicted"/>
<dbReference type="EMBL" id="KE344061">
    <property type="protein sequence ID" value="EXB52078.1"/>
    <property type="molecule type" value="Genomic_DNA"/>
</dbReference>
<keyword evidence="3" id="KW-1185">Reference proteome</keyword>
<name>W9R230_9ROSA</name>
<feature type="compositionally biased region" description="Basic residues" evidence="1">
    <location>
        <begin position="130"/>
        <end position="141"/>
    </location>
</feature>
<feature type="region of interest" description="Disordered" evidence="1">
    <location>
        <begin position="122"/>
        <end position="160"/>
    </location>
</feature>
<organism evidence="2 3">
    <name type="scientific">Morus notabilis</name>
    <dbReference type="NCBI Taxonomy" id="981085"/>
    <lineage>
        <taxon>Eukaryota</taxon>
        <taxon>Viridiplantae</taxon>
        <taxon>Streptophyta</taxon>
        <taxon>Embryophyta</taxon>
        <taxon>Tracheophyta</taxon>
        <taxon>Spermatophyta</taxon>
        <taxon>Magnoliopsida</taxon>
        <taxon>eudicotyledons</taxon>
        <taxon>Gunneridae</taxon>
        <taxon>Pentapetalae</taxon>
        <taxon>rosids</taxon>
        <taxon>fabids</taxon>
        <taxon>Rosales</taxon>
        <taxon>Moraceae</taxon>
        <taxon>Moreae</taxon>
        <taxon>Morus</taxon>
    </lineage>
</organism>
<evidence type="ECO:0000256" key="1">
    <source>
        <dbReference type="SAM" id="MobiDB-lite"/>
    </source>
</evidence>